<dbReference type="AlphaFoldDB" id="A0A517S9W3"/>
<organism evidence="2 3">
    <name type="scientific">Caulifigura coniformis</name>
    <dbReference type="NCBI Taxonomy" id="2527983"/>
    <lineage>
        <taxon>Bacteria</taxon>
        <taxon>Pseudomonadati</taxon>
        <taxon>Planctomycetota</taxon>
        <taxon>Planctomycetia</taxon>
        <taxon>Planctomycetales</taxon>
        <taxon>Planctomycetaceae</taxon>
        <taxon>Caulifigura</taxon>
    </lineage>
</organism>
<feature type="region of interest" description="Disordered" evidence="1">
    <location>
        <begin position="122"/>
        <end position="166"/>
    </location>
</feature>
<sequence>MSIALAEQLKKEWTDKYVVVDAGAPELKRFSGLTGTVRTINMNGRALVEFDGPVDIGWYDIDPSFLKVVTEPLQKKAAVKHEKPAAAAPAAAAKAPTAAPTGEKKLSALELARMQGAASKAAAAAPPPVAPKAEAVVEETPKAEPKVKAAPAPKAAGGSSREKPATVEGIVELARQQGAFKG</sequence>
<evidence type="ECO:0000313" key="2">
    <source>
        <dbReference type="EMBL" id="QDT52925.1"/>
    </source>
</evidence>
<evidence type="ECO:0000313" key="3">
    <source>
        <dbReference type="Proteomes" id="UP000315700"/>
    </source>
</evidence>
<dbReference type="Proteomes" id="UP000315700">
    <property type="component" value="Chromosome"/>
</dbReference>
<dbReference type="RefSeq" id="WP_145027689.1">
    <property type="nucleotide sequence ID" value="NZ_CP036271.1"/>
</dbReference>
<keyword evidence="3" id="KW-1185">Reference proteome</keyword>
<dbReference type="EMBL" id="CP036271">
    <property type="protein sequence ID" value="QDT52925.1"/>
    <property type="molecule type" value="Genomic_DNA"/>
</dbReference>
<feature type="compositionally biased region" description="Low complexity" evidence="1">
    <location>
        <begin position="85"/>
        <end position="101"/>
    </location>
</feature>
<protein>
    <submittedName>
        <fullName evidence="2">Uncharacterized protein</fullName>
    </submittedName>
</protein>
<dbReference type="KEGG" id="ccos:Pan44_09380"/>
<gene>
    <name evidence="2" type="ORF">Pan44_09380</name>
</gene>
<feature type="region of interest" description="Disordered" evidence="1">
    <location>
        <begin position="80"/>
        <end position="104"/>
    </location>
</feature>
<proteinExistence type="predicted"/>
<reference evidence="2 3" key="1">
    <citation type="submission" date="2019-02" db="EMBL/GenBank/DDBJ databases">
        <title>Deep-cultivation of Planctomycetes and their phenomic and genomic characterization uncovers novel biology.</title>
        <authorList>
            <person name="Wiegand S."/>
            <person name="Jogler M."/>
            <person name="Boedeker C."/>
            <person name="Pinto D."/>
            <person name="Vollmers J."/>
            <person name="Rivas-Marin E."/>
            <person name="Kohn T."/>
            <person name="Peeters S.H."/>
            <person name="Heuer A."/>
            <person name="Rast P."/>
            <person name="Oberbeckmann S."/>
            <person name="Bunk B."/>
            <person name="Jeske O."/>
            <person name="Meyerdierks A."/>
            <person name="Storesund J.E."/>
            <person name="Kallscheuer N."/>
            <person name="Luecker S."/>
            <person name="Lage O.M."/>
            <person name="Pohl T."/>
            <person name="Merkel B.J."/>
            <person name="Hornburger P."/>
            <person name="Mueller R.-W."/>
            <person name="Bruemmer F."/>
            <person name="Labrenz M."/>
            <person name="Spormann A.M."/>
            <person name="Op den Camp H."/>
            <person name="Overmann J."/>
            <person name="Amann R."/>
            <person name="Jetten M.S.M."/>
            <person name="Mascher T."/>
            <person name="Medema M.H."/>
            <person name="Devos D.P."/>
            <person name="Kaster A.-K."/>
            <person name="Ovreas L."/>
            <person name="Rohde M."/>
            <person name="Galperin M.Y."/>
            <person name="Jogler C."/>
        </authorList>
    </citation>
    <scope>NUCLEOTIDE SEQUENCE [LARGE SCALE GENOMIC DNA]</scope>
    <source>
        <strain evidence="2 3">Pan44</strain>
    </source>
</reference>
<accession>A0A517S9W3</accession>
<evidence type="ECO:0000256" key="1">
    <source>
        <dbReference type="SAM" id="MobiDB-lite"/>
    </source>
</evidence>
<name>A0A517S9W3_9PLAN</name>
<dbReference type="InParanoid" id="A0A517S9W3"/>
<dbReference type="OrthoDB" id="278480at2"/>